<evidence type="ECO:0000313" key="2">
    <source>
        <dbReference type="EMBL" id="KAF5855120.1"/>
    </source>
</evidence>
<reference evidence="2 3" key="1">
    <citation type="submission" date="2019-04" db="EMBL/GenBank/DDBJ databases">
        <title>Aspergillus burnettii sp. nov., novel species from soil in southeast Queensland.</title>
        <authorList>
            <person name="Gilchrist C.L.M."/>
            <person name="Pitt J.I."/>
            <person name="Lange L."/>
            <person name="Lacey H.J."/>
            <person name="Vuong D."/>
            <person name="Midgley D.J."/>
            <person name="Greenfield P."/>
            <person name="Bradbury M."/>
            <person name="Lacey E."/>
            <person name="Busk P.K."/>
            <person name="Pilgaard B."/>
            <person name="Chooi Y.H."/>
            <person name="Piggott A.M."/>
        </authorList>
    </citation>
    <scope>NUCLEOTIDE SEQUENCE [LARGE SCALE GENOMIC DNA]</scope>
    <source>
        <strain evidence="2 3">FRR 5400</strain>
    </source>
</reference>
<feature type="non-terminal residue" evidence="2">
    <location>
        <position position="68"/>
    </location>
</feature>
<protein>
    <submittedName>
        <fullName evidence="2">Uncharacterized protein</fullName>
    </submittedName>
</protein>
<gene>
    <name evidence="2" type="ORF">ETB97_009864</name>
</gene>
<proteinExistence type="predicted"/>
<dbReference type="AlphaFoldDB" id="A0A8H6E1U8"/>
<sequence length="68" mass="7573">MRADEGEIKQSPALRPHGLGLREDRYRPSKCFYRGLPPAMAHRVLGKLQKCSLKVSSSKAGSKDYTTP</sequence>
<name>A0A8H6E1U8_PETAA</name>
<comment type="caution">
    <text evidence="2">The sequence shown here is derived from an EMBL/GenBank/DDBJ whole genome shotgun (WGS) entry which is preliminary data.</text>
</comment>
<keyword evidence="3" id="KW-1185">Reference proteome</keyword>
<feature type="region of interest" description="Disordered" evidence="1">
    <location>
        <begin position="1"/>
        <end position="21"/>
    </location>
</feature>
<organism evidence="2 3">
    <name type="scientific">Petromyces alliaceus</name>
    <name type="common">Aspergillus alliaceus</name>
    <dbReference type="NCBI Taxonomy" id="209559"/>
    <lineage>
        <taxon>Eukaryota</taxon>
        <taxon>Fungi</taxon>
        <taxon>Dikarya</taxon>
        <taxon>Ascomycota</taxon>
        <taxon>Pezizomycotina</taxon>
        <taxon>Eurotiomycetes</taxon>
        <taxon>Eurotiomycetidae</taxon>
        <taxon>Eurotiales</taxon>
        <taxon>Aspergillaceae</taxon>
        <taxon>Aspergillus</taxon>
        <taxon>Aspergillus subgen. Circumdati</taxon>
    </lineage>
</organism>
<dbReference type="EMBL" id="SPNV01000499">
    <property type="protein sequence ID" value="KAF5855120.1"/>
    <property type="molecule type" value="Genomic_DNA"/>
</dbReference>
<dbReference type="Proteomes" id="UP000541154">
    <property type="component" value="Unassembled WGS sequence"/>
</dbReference>
<accession>A0A8H6E1U8</accession>
<evidence type="ECO:0000256" key="1">
    <source>
        <dbReference type="SAM" id="MobiDB-lite"/>
    </source>
</evidence>
<evidence type="ECO:0000313" key="3">
    <source>
        <dbReference type="Proteomes" id="UP000541154"/>
    </source>
</evidence>